<evidence type="ECO:0000256" key="2">
    <source>
        <dbReference type="ARBA" id="ARBA00022606"/>
    </source>
</evidence>
<dbReference type="PRINTS" id="PR01033">
    <property type="entry name" value="PHYTOCHROME"/>
</dbReference>
<dbReference type="STRING" id="765911.Thivi_2380"/>
<feature type="domain" description="Phytochrome chromophore attachment site" evidence="5">
    <location>
        <begin position="147"/>
        <end position="296"/>
    </location>
</feature>
<dbReference type="InterPro" id="IPR013515">
    <property type="entry name" value="Phytochrome_cen-reg"/>
</dbReference>
<keyword evidence="6" id="KW-0808">Transferase</keyword>
<dbReference type="OrthoDB" id="9808408at2"/>
<evidence type="ECO:0000313" key="6">
    <source>
        <dbReference type="EMBL" id="AFL74325.1"/>
    </source>
</evidence>
<keyword evidence="4" id="KW-0675">Receptor</keyword>
<dbReference type="InterPro" id="IPR043150">
    <property type="entry name" value="Phytochrome_PHY_sf"/>
</dbReference>
<dbReference type="Gene3D" id="3.30.450.40">
    <property type="match status" value="1"/>
</dbReference>
<dbReference type="InterPro" id="IPR013654">
    <property type="entry name" value="PAS_2"/>
</dbReference>
<dbReference type="PROSITE" id="PS50046">
    <property type="entry name" value="PHYTOCHROME_2"/>
    <property type="match status" value="1"/>
</dbReference>
<dbReference type="GO" id="GO:0009584">
    <property type="term" value="P:detection of visible light"/>
    <property type="evidence" value="ECO:0007669"/>
    <property type="project" value="InterPro"/>
</dbReference>
<protein>
    <submittedName>
        <fullName evidence="6">Bacteriophytochrome (Light-regulated signal transduction histidine kinase)</fullName>
    </submittedName>
</protein>
<dbReference type="InterPro" id="IPR035965">
    <property type="entry name" value="PAS-like_dom_sf"/>
</dbReference>
<dbReference type="InterPro" id="IPR001294">
    <property type="entry name" value="Phytochrome"/>
</dbReference>
<keyword evidence="3" id="KW-0157">Chromophore</keyword>
<dbReference type="SUPFAM" id="SSF55785">
    <property type="entry name" value="PYP-like sensor domain (PAS domain)"/>
    <property type="match status" value="1"/>
</dbReference>
<sequence>MTESTLEPLLNECEQEPLDHSGLIQDGGVLLHIERDSGLIAFVSNNAAAFLGDAASDLIGTDGRAWIQDFLPDVSDLPTGAGRRLLLERALDLGFGELDVLVSATATGWLIELEPALDPLVDLSRIALRAMPEPIDDAALTAAQQDLVDRIAEATGFERVMLYEFKADWSGEVLAERALRSTTAYLGLRFPASDIPAIARALYARTPYRHIPDVNREPIAILSATGPSGALDLTWSDLRSVSPVHREYLRNMQVAASFSVSVIVEGRLWGLVACHHPEALRVPIATRMRCQELVAQHVALLTAHRRQLQGAQLARLERELASVARISETDTAVLERLQDRLAPIARLLEAEGVALVVDDEIVQSSVTDSVELIRALHDWCVTHQSEKVAAVERLPDALRFVSQASNGRLCGMLAVSVRAKRHGNRLVGVYFFRPAESMEIAWAGNPEKPVEVAGGASGSTLKLSPRHSFEKWVEVRTGFARPWDRLAMFTATQLQRRLEAML</sequence>
<dbReference type="SMART" id="SM00065">
    <property type="entry name" value="GAF"/>
    <property type="match status" value="1"/>
</dbReference>
<keyword evidence="6" id="KW-0418">Kinase</keyword>
<evidence type="ECO:0000313" key="7">
    <source>
        <dbReference type="Proteomes" id="UP000006062"/>
    </source>
</evidence>
<dbReference type="GO" id="GO:0009881">
    <property type="term" value="F:photoreceptor activity"/>
    <property type="evidence" value="ECO:0007669"/>
    <property type="project" value="UniProtKB-KW"/>
</dbReference>
<keyword evidence="1" id="KW-0600">Photoreceptor protein</keyword>
<dbReference type="PANTHER" id="PTHR43065">
    <property type="entry name" value="SENSOR HISTIDINE KINASE"/>
    <property type="match status" value="1"/>
</dbReference>
<dbReference type="HOGENOM" id="CLU_000445_50_5_6"/>
<evidence type="ECO:0000256" key="4">
    <source>
        <dbReference type="ARBA" id="ARBA00023170"/>
    </source>
</evidence>
<gene>
    <name evidence="6" type="ordered locus">Thivi_2380</name>
</gene>
<dbReference type="InterPro" id="IPR016132">
    <property type="entry name" value="Phyto_chromo_attachment"/>
</dbReference>
<evidence type="ECO:0000256" key="1">
    <source>
        <dbReference type="ARBA" id="ARBA00022543"/>
    </source>
</evidence>
<name>I3YBF7_THIV6</name>
<dbReference type="GO" id="GO:0006355">
    <property type="term" value="P:regulation of DNA-templated transcription"/>
    <property type="evidence" value="ECO:0007669"/>
    <property type="project" value="InterPro"/>
</dbReference>
<dbReference type="InterPro" id="IPR003018">
    <property type="entry name" value="GAF"/>
</dbReference>
<dbReference type="InterPro" id="IPR029016">
    <property type="entry name" value="GAF-like_dom_sf"/>
</dbReference>
<reference evidence="6 7" key="1">
    <citation type="submission" date="2012-06" db="EMBL/GenBank/DDBJ databases">
        <title>Complete sequence of Thiocystis violascens DSM 198.</title>
        <authorList>
            <consortium name="US DOE Joint Genome Institute"/>
            <person name="Lucas S."/>
            <person name="Han J."/>
            <person name="Lapidus A."/>
            <person name="Cheng J.-F."/>
            <person name="Goodwin L."/>
            <person name="Pitluck S."/>
            <person name="Peters L."/>
            <person name="Ovchinnikova G."/>
            <person name="Teshima H."/>
            <person name="Detter J.C."/>
            <person name="Han C."/>
            <person name="Tapia R."/>
            <person name="Land M."/>
            <person name="Hauser L."/>
            <person name="Kyrpides N."/>
            <person name="Ivanova N."/>
            <person name="Pagani I."/>
            <person name="Vogl K."/>
            <person name="Liu Z."/>
            <person name="Frigaard N.-U."/>
            <person name="Bryant D."/>
            <person name="Woyke T."/>
        </authorList>
    </citation>
    <scope>NUCLEOTIDE SEQUENCE [LARGE SCALE GENOMIC DNA]</scope>
    <source>
        <strain evidence="7">ATCC 17096 / DSM 198 / 6111</strain>
    </source>
</reference>
<keyword evidence="7" id="KW-1185">Reference proteome</keyword>
<dbReference type="Pfam" id="PF08446">
    <property type="entry name" value="PAS_2"/>
    <property type="match status" value="1"/>
</dbReference>
<dbReference type="Gene3D" id="3.30.450.270">
    <property type="match status" value="1"/>
</dbReference>
<dbReference type="Gene3D" id="3.30.450.20">
    <property type="entry name" value="PAS domain"/>
    <property type="match status" value="1"/>
</dbReference>
<dbReference type="AlphaFoldDB" id="I3YBF7"/>
<proteinExistence type="predicted"/>
<accession>I3YBF7</accession>
<dbReference type="GO" id="GO:0016301">
    <property type="term" value="F:kinase activity"/>
    <property type="evidence" value="ECO:0007669"/>
    <property type="project" value="UniProtKB-KW"/>
</dbReference>
<evidence type="ECO:0000256" key="3">
    <source>
        <dbReference type="ARBA" id="ARBA00022991"/>
    </source>
</evidence>
<dbReference type="KEGG" id="tvi:Thivi_2380"/>
<dbReference type="Pfam" id="PF00360">
    <property type="entry name" value="PHY"/>
    <property type="match status" value="1"/>
</dbReference>
<dbReference type="EMBL" id="CP003154">
    <property type="protein sequence ID" value="AFL74325.1"/>
    <property type="molecule type" value="Genomic_DNA"/>
</dbReference>
<dbReference type="SUPFAM" id="SSF55781">
    <property type="entry name" value="GAF domain-like"/>
    <property type="match status" value="2"/>
</dbReference>
<dbReference type="RefSeq" id="WP_014778771.1">
    <property type="nucleotide sequence ID" value="NC_018012.1"/>
</dbReference>
<dbReference type="PANTHER" id="PTHR43065:SF42">
    <property type="entry name" value="TWO-COMPONENT SENSOR PPRA"/>
    <property type="match status" value="1"/>
</dbReference>
<organism evidence="6 7">
    <name type="scientific">Thiocystis violascens (strain ATCC 17096 / DSM 198 / 6111)</name>
    <name type="common">Chromatium violascens</name>
    <dbReference type="NCBI Taxonomy" id="765911"/>
    <lineage>
        <taxon>Bacteria</taxon>
        <taxon>Pseudomonadati</taxon>
        <taxon>Pseudomonadota</taxon>
        <taxon>Gammaproteobacteria</taxon>
        <taxon>Chromatiales</taxon>
        <taxon>Chromatiaceae</taxon>
        <taxon>Thiocystis</taxon>
    </lineage>
</organism>
<keyword evidence="2" id="KW-0716">Sensory transduction</keyword>
<evidence type="ECO:0000259" key="5">
    <source>
        <dbReference type="PROSITE" id="PS50046"/>
    </source>
</evidence>
<dbReference type="Proteomes" id="UP000006062">
    <property type="component" value="Chromosome"/>
</dbReference>
<dbReference type="eggNOG" id="COG4251">
    <property type="taxonomic scope" value="Bacteria"/>
</dbReference>
<dbReference type="Pfam" id="PF01590">
    <property type="entry name" value="GAF"/>
    <property type="match status" value="1"/>
</dbReference>